<sequence>MTSDIEMKLELDCVNALAGAAEVRHRVLAGLIMGDRSIDGTAYLTKCRVKDHRSLARKVMDRRSKRPDYGPGDVRDIVGLRLLTLYKAELPLLVARFLKFIEAGQMQELSIFPGTVLEDAIEEIKIYTSAKEDDPIVSMIIDQFNTKGVPVKAESDVLGVEVERKETEYSSIHIVVWCRNPINSRHDRRIPMEVQIRTSMEDVWGEIDHSLRYKADLADKGSREWEHFQSASKRLGSLKRLLDECGTIADDIRQEMMRADPAGLSSTTHVSAGTVHLETLSQLPLRGQLQKRVGAVADQIRIAFTSFFKGGVEAKAGLPAEFTAIGTELLDLVKAVKAEEGLSREAVAYCRYYLMMEAALAYYWAGRVASGLHDTAYDETYVAEQMALSLKLYGQLSQDPAYRYDAILGYRMANVMMAQGSQEDLAVIKLKEAVRNLDNHPQGELEDDHFLRVRIPRQLGLAYWELAENLRLREAPLGAEESVRSEQREYYLKALRTTKPLLDRKVAPSREFEDAASHEPTDDRLHTVNNLLEYSLCFLRAGGDLAVLAKDGIDTSVLRGYCDLLAEEVFKKGTEMPIWADTLRAAHLELFEEVERAQDAAKLVKSMIMRDKIRFVTVHGGRVVEEMLEDAEATLRG</sequence>
<dbReference type="SMART" id="SM00954">
    <property type="entry name" value="RelA_SpoT"/>
    <property type="match status" value="1"/>
</dbReference>
<dbReference type="InterPro" id="IPR043519">
    <property type="entry name" value="NT_sf"/>
</dbReference>
<evidence type="ECO:0000259" key="1">
    <source>
        <dbReference type="SMART" id="SM00954"/>
    </source>
</evidence>
<name>A0A0D1EI81_9RHOB</name>
<dbReference type="STRING" id="935700.jaqu_26570"/>
<evidence type="ECO:0000313" key="2">
    <source>
        <dbReference type="EMBL" id="KIT15560.1"/>
    </source>
</evidence>
<accession>A0A0D1EI81</accession>
<dbReference type="OrthoDB" id="9801824at2"/>
<dbReference type="PANTHER" id="PTHR41773">
    <property type="entry name" value="GTP PYROPHOSPHATASE-RELATED"/>
    <property type="match status" value="1"/>
</dbReference>
<feature type="domain" description="RelA/SpoT" evidence="1">
    <location>
        <begin position="47"/>
        <end position="219"/>
    </location>
</feature>
<dbReference type="Gene3D" id="3.30.460.10">
    <property type="entry name" value="Beta Polymerase, domain 2"/>
    <property type="match status" value="1"/>
</dbReference>
<proteinExistence type="predicted"/>
<dbReference type="PANTHER" id="PTHR41773:SF1">
    <property type="entry name" value="RELA_SPOT DOMAIN-CONTAINING PROTEIN"/>
    <property type="match status" value="1"/>
</dbReference>
<keyword evidence="3" id="KW-1185">Reference proteome</keyword>
<dbReference type="RefSeq" id="WP_043919453.1">
    <property type="nucleotide sequence ID" value="NZ_FZPF01000009.1"/>
</dbReference>
<reference evidence="2 3" key="1">
    <citation type="submission" date="2015-02" db="EMBL/GenBank/DDBJ databases">
        <title>Genome Sequence of Jannaschia aquimarina DSM28248, a member of the Roseobacter clade.</title>
        <authorList>
            <person name="Voget S."/>
            <person name="Daniel R."/>
        </authorList>
    </citation>
    <scope>NUCLEOTIDE SEQUENCE [LARGE SCALE GENOMIC DNA]</scope>
    <source>
        <strain evidence="2 3">GSW-M26</strain>
    </source>
</reference>
<protein>
    <recommendedName>
        <fullName evidence="1">RelA/SpoT domain-containing protein</fullName>
    </recommendedName>
</protein>
<organism evidence="2 3">
    <name type="scientific">Jannaschia aquimarina</name>
    <dbReference type="NCBI Taxonomy" id="935700"/>
    <lineage>
        <taxon>Bacteria</taxon>
        <taxon>Pseudomonadati</taxon>
        <taxon>Pseudomonadota</taxon>
        <taxon>Alphaproteobacteria</taxon>
        <taxon>Rhodobacterales</taxon>
        <taxon>Roseobacteraceae</taxon>
        <taxon>Jannaschia</taxon>
    </lineage>
</organism>
<comment type="caution">
    <text evidence="2">The sequence shown here is derived from an EMBL/GenBank/DDBJ whole genome shotgun (WGS) entry which is preliminary data.</text>
</comment>
<dbReference type="AlphaFoldDB" id="A0A0D1EI81"/>
<gene>
    <name evidence="2" type="ORF">jaqu_26570</name>
</gene>
<dbReference type="PATRIC" id="fig|935700.4.peg.2746"/>
<dbReference type="Proteomes" id="UP000032232">
    <property type="component" value="Unassembled WGS sequence"/>
</dbReference>
<dbReference type="EMBL" id="JYFE01000048">
    <property type="protein sequence ID" value="KIT15560.1"/>
    <property type="molecule type" value="Genomic_DNA"/>
</dbReference>
<dbReference type="Pfam" id="PF04607">
    <property type="entry name" value="RelA_SpoT"/>
    <property type="match status" value="1"/>
</dbReference>
<dbReference type="InterPro" id="IPR007685">
    <property type="entry name" value="RelA_SpoT"/>
</dbReference>
<dbReference type="GO" id="GO:0015969">
    <property type="term" value="P:guanosine tetraphosphate metabolic process"/>
    <property type="evidence" value="ECO:0007669"/>
    <property type="project" value="InterPro"/>
</dbReference>
<dbReference type="SUPFAM" id="SSF81301">
    <property type="entry name" value="Nucleotidyltransferase"/>
    <property type="match status" value="1"/>
</dbReference>
<evidence type="ECO:0000313" key="3">
    <source>
        <dbReference type="Proteomes" id="UP000032232"/>
    </source>
</evidence>